<dbReference type="AlphaFoldDB" id="A0A2H0VJ55"/>
<evidence type="ECO:0000313" key="1">
    <source>
        <dbReference type="EMBL" id="PIR99144.1"/>
    </source>
</evidence>
<sequence length="59" mass="6851">MYSVYNIPINRDRFPHSEIPGSKVAWYLTETYRILLRPSSSDSVKASTVCSCKVHYRNI</sequence>
<gene>
    <name evidence="1" type="ORF">COT87_01025</name>
</gene>
<dbReference type="Proteomes" id="UP000230796">
    <property type="component" value="Unassembled WGS sequence"/>
</dbReference>
<evidence type="ECO:0000313" key="2">
    <source>
        <dbReference type="Proteomes" id="UP000230796"/>
    </source>
</evidence>
<comment type="caution">
    <text evidence="1">The sequence shown here is derived from an EMBL/GenBank/DDBJ whole genome shotgun (WGS) entry which is preliminary data.</text>
</comment>
<name>A0A2H0VJ55_9BACT</name>
<proteinExistence type="predicted"/>
<dbReference type="EMBL" id="PFAF01000017">
    <property type="protein sequence ID" value="PIR99144.1"/>
    <property type="molecule type" value="Genomic_DNA"/>
</dbReference>
<accession>A0A2H0VJ55</accession>
<protein>
    <submittedName>
        <fullName evidence="1">Uncharacterized protein</fullName>
    </submittedName>
</protein>
<organism evidence="1 2">
    <name type="scientific">Candidatus Collierbacteria bacterium CG10_big_fil_rev_8_21_14_0_10_44_9</name>
    <dbReference type="NCBI Taxonomy" id="1974535"/>
    <lineage>
        <taxon>Bacteria</taxon>
        <taxon>Candidatus Collieribacteriota</taxon>
    </lineage>
</organism>
<reference evidence="2" key="1">
    <citation type="submission" date="2017-09" db="EMBL/GenBank/DDBJ databases">
        <title>Depth-based differentiation of microbial function through sediment-hosted aquifers and enrichment of novel symbionts in the deep terrestrial subsurface.</title>
        <authorList>
            <person name="Probst A.J."/>
            <person name="Ladd B."/>
            <person name="Jarett J.K."/>
            <person name="Geller-Mcgrath D.E."/>
            <person name="Sieber C.M.K."/>
            <person name="Emerson J.B."/>
            <person name="Anantharaman K."/>
            <person name="Thomas B.C."/>
            <person name="Malmstrom R."/>
            <person name="Stieglmeier M."/>
            <person name="Klingl A."/>
            <person name="Woyke T."/>
            <person name="Ryan C.M."/>
            <person name="Banfield J.F."/>
        </authorList>
    </citation>
    <scope>NUCLEOTIDE SEQUENCE [LARGE SCALE GENOMIC DNA]</scope>
</reference>